<dbReference type="GO" id="GO:0003677">
    <property type="term" value="F:DNA binding"/>
    <property type="evidence" value="ECO:0007669"/>
    <property type="project" value="InterPro"/>
</dbReference>
<dbReference type="InterPro" id="IPR052057">
    <property type="entry name" value="IS150/IS1296_orfA-like"/>
</dbReference>
<dbReference type="PANTHER" id="PTHR33795:SF1">
    <property type="entry name" value="INSERTION ELEMENT IS150 PROTEIN INSJ"/>
    <property type="match status" value="1"/>
</dbReference>
<proteinExistence type="predicted"/>
<gene>
    <name evidence="1" type="ORF">KHZ85_09790</name>
</gene>
<sequence length="189" mass="22415">MRYSYEFKLECVQFYKETGTYPPTPEKVKQHSFRYKIREWTRMYDKHGPNILKHSNENYKWTPDAKLVLINQYLTGKSMTSVAIDEGIDKGLLYSWIRKYEELGYNGLVESKKGRKCKNPDMNKKTIVQRDLNETELEELIRLRAENEYIKAEIEVLKKSIALRKEKEAAHLKAKKQRSSKNLESKDTN</sequence>
<dbReference type="AlphaFoldDB" id="A0A942WAK9"/>
<protein>
    <submittedName>
        <fullName evidence="1">Helix-turn-helix domain-containing protein</fullName>
    </submittedName>
</protein>
<dbReference type="RefSeq" id="WP_278640774.1">
    <property type="nucleotide sequence ID" value="NZ_JAGZMZ010000038.1"/>
</dbReference>
<evidence type="ECO:0000313" key="1">
    <source>
        <dbReference type="EMBL" id="MBS4885031.1"/>
    </source>
</evidence>
<evidence type="ECO:0000313" key="2">
    <source>
        <dbReference type="Proteomes" id="UP000753219"/>
    </source>
</evidence>
<dbReference type="PANTHER" id="PTHR33795">
    <property type="entry name" value="INSERTION ELEMENT IS150 PROTEIN INSJ"/>
    <property type="match status" value="1"/>
</dbReference>
<accession>A0A942WAK9</accession>
<dbReference type="Proteomes" id="UP000753219">
    <property type="component" value="Unassembled WGS sequence"/>
</dbReference>
<dbReference type="EMBL" id="JAGZMZ010000038">
    <property type="protein sequence ID" value="MBS4885031.1"/>
    <property type="molecule type" value="Genomic_DNA"/>
</dbReference>
<name>A0A942WAK9_9FIRM</name>
<comment type="caution">
    <text evidence="1">The sequence shown here is derived from an EMBL/GenBank/DDBJ whole genome shotgun (WGS) entry which is preliminary data.</text>
</comment>
<dbReference type="GO" id="GO:0004803">
    <property type="term" value="F:transposase activity"/>
    <property type="evidence" value="ECO:0007669"/>
    <property type="project" value="InterPro"/>
</dbReference>
<dbReference type="GO" id="GO:0006313">
    <property type="term" value="P:DNA transposition"/>
    <property type="evidence" value="ECO:0007669"/>
    <property type="project" value="InterPro"/>
</dbReference>
<organism evidence="1 2">
    <name type="scientific">Amedibacillus dolichus</name>
    <dbReference type="NCBI Taxonomy" id="31971"/>
    <lineage>
        <taxon>Bacteria</taxon>
        <taxon>Bacillati</taxon>
        <taxon>Bacillota</taxon>
        <taxon>Erysipelotrichia</taxon>
        <taxon>Erysipelotrichales</taxon>
        <taxon>Erysipelotrichaceae</taxon>
        <taxon>Amedibacillus</taxon>
    </lineage>
</organism>
<dbReference type="SUPFAM" id="SSF46689">
    <property type="entry name" value="Homeodomain-like"/>
    <property type="match status" value="1"/>
</dbReference>
<reference evidence="1" key="1">
    <citation type="submission" date="2021-02" db="EMBL/GenBank/DDBJ databases">
        <title>Infant gut strain persistence is associated with maternal origin, phylogeny, and functional potential including surface adhesion and iron acquisition.</title>
        <authorList>
            <person name="Lou Y.C."/>
        </authorList>
    </citation>
    <scope>NUCLEOTIDE SEQUENCE</scope>
    <source>
        <strain evidence="1">L3_108_103G1_dasL3_108_103G1_concoct_2</strain>
    </source>
</reference>
<dbReference type="InterPro" id="IPR009057">
    <property type="entry name" value="Homeodomain-like_sf"/>
</dbReference>